<evidence type="ECO:0000313" key="2">
    <source>
        <dbReference type="Proteomes" id="UP001327957"/>
    </source>
</evidence>
<organism evidence="1 2">
    <name type="scientific">Colletotrichum tabaci</name>
    <dbReference type="NCBI Taxonomy" id="1209068"/>
    <lineage>
        <taxon>Eukaryota</taxon>
        <taxon>Fungi</taxon>
        <taxon>Dikarya</taxon>
        <taxon>Ascomycota</taxon>
        <taxon>Pezizomycotina</taxon>
        <taxon>Sordariomycetes</taxon>
        <taxon>Hypocreomycetidae</taxon>
        <taxon>Glomerellales</taxon>
        <taxon>Glomerellaceae</taxon>
        <taxon>Colletotrichum</taxon>
        <taxon>Colletotrichum destructivum species complex</taxon>
    </lineage>
</organism>
<gene>
    <name evidence="1" type="ORF">QIS74_06335</name>
</gene>
<comment type="caution">
    <text evidence="1">The sequence shown here is derived from an EMBL/GenBank/DDBJ whole genome shotgun (WGS) entry which is preliminary data.</text>
</comment>
<keyword evidence="2" id="KW-1185">Reference proteome</keyword>
<accession>A0AAV9TCM8</accession>
<dbReference type="EMBL" id="JASAOK010000033">
    <property type="protein sequence ID" value="KAK6218455.1"/>
    <property type="molecule type" value="Genomic_DNA"/>
</dbReference>
<evidence type="ECO:0000313" key="1">
    <source>
        <dbReference type="EMBL" id="KAK6218455.1"/>
    </source>
</evidence>
<name>A0AAV9TCM8_9PEZI</name>
<dbReference type="Proteomes" id="UP001327957">
    <property type="component" value="Unassembled WGS sequence"/>
</dbReference>
<proteinExistence type="predicted"/>
<sequence>MAGNHTTSRSNARSHHRWNAYRTLENDKEIHHRTTERNPAPFRFDGCFVENRQDGHTIRMSLLFGNAKGMAIYQPYDPTKPAGPPAIMELEDLLWALEFGLLVDIRPMQDVVLLTMRYLAIAHAAVLGRLQGPTIRLKTLSKALMRAKWADEIASRFSARTTRTFSTLSSASQARKTAISILSYFILEFDLPPSQIHENVCGFSFGDSIYVPENLIRDPFEASDDQVMVRVLGNIGLPGFVMFSSVMEPMVSEVCDSWKVVNRNLFNGRPENAFGSTSMHLSLTNWERSIEEPTSVGIQDVQLTVMESVVSIREAGRWVGDVDVVSALRDECINKFRPQPSCDHDQDGSYATHLTSIESWDELRNCNAGNVVIRAHGNWVARLACIAFLSQGIQRGDFLFKRIIVCPPQVCWKCVEKFPPCVYVY</sequence>
<reference evidence="1 2" key="1">
    <citation type="submission" date="2023-04" db="EMBL/GenBank/DDBJ databases">
        <title>Colletotrichum tabacum stain YC1 causing leaf anthracnose on Nicotiana tabacum(L.) cv.</title>
        <authorList>
            <person name="Ji Z."/>
            <person name="Wang M."/>
            <person name="Zhang J."/>
            <person name="Wang N."/>
            <person name="Zhou Z."/>
        </authorList>
    </citation>
    <scope>NUCLEOTIDE SEQUENCE [LARGE SCALE GENOMIC DNA]</scope>
    <source>
        <strain evidence="1 2">YC1</strain>
    </source>
</reference>
<dbReference type="AlphaFoldDB" id="A0AAV9TCM8"/>
<protein>
    <submittedName>
        <fullName evidence="1">Uncharacterized protein</fullName>
    </submittedName>
</protein>